<dbReference type="PANTHER" id="PTHR34818:SF1">
    <property type="entry name" value="PROTEIN BLI-3"/>
    <property type="match status" value="1"/>
</dbReference>
<comment type="caution">
    <text evidence="3">The sequence shown here is derived from an EMBL/GenBank/DDBJ whole genome shotgun (WGS) entry which is preliminary data.</text>
</comment>
<dbReference type="RefSeq" id="WP_109924830.1">
    <property type="nucleotide sequence ID" value="NZ_QGNZ01000001.1"/>
</dbReference>
<reference evidence="3 4" key="1">
    <citation type="submission" date="2018-05" db="EMBL/GenBank/DDBJ databases">
        <title>Pedobacter paludis sp. nov., isolated from wetland soil.</title>
        <authorList>
            <person name="Zhang Y."/>
            <person name="Wang G."/>
        </authorList>
    </citation>
    <scope>NUCLEOTIDE SEQUENCE [LARGE SCALE GENOMIC DNA]</scope>
    <source>
        <strain evidence="3 4">KCTC22721</strain>
    </source>
</reference>
<feature type="domain" description="General stress protein FMN-binding split barrel" evidence="2">
    <location>
        <begin position="25"/>
        <end position="174"/>
    </location>
</feature>
<name>A0A317ESM8_9SPHI</name>
<feature type="region of interest" description="Disordered" evidence="1">
    <location>
        <begin position="1"/>
        <end position="22"/>
    </location>
</feature>
<dbReference type="Gene3D" id="2.30.110.10">
    <property type="entry name" value="Electron Transport, Fmn-binding Protein, Chain A"/>
    <property type="match status" value="1"/>
</dbReference>
<dbReference type="Proteomes" id="UP000245379">
    <property type="component" value="Unassembled WGS sequence"/>
</dbReference>
<dbReference type="SUPFAM" id="SSF50475">
    <property type="entry name" value="FMN-binding split barrel"/>
    <property type="match status" value="1"/>
</dbReference>
<sequence>MATSQEGSTNNTQEENNIQDLGGSEAVKKLRELADKAESCFFCTNIKTGIPLSVRPMAIQQVDDEGNIWFMSMKDSHKNEEIASDPFTHLLFQAGAHSGFVNIYGISEISRDQAKIDELWSPFIKTWFQGGKEDPNITLIKVIPSEGYYWDTKHGTAVAFLKMAASVITGRTMDDSVEGTLDVD</sequence>
<protein>
    <submittedName>
        <fullName evidence="3">General stress protein</fullName>
    </submittedName>
</protein>
<dbReference type="InterPro" id="IPR052917">
    <property type="entry name" value="Stress-Dev_Protein"/>
</dbReference>
<evidence type="ECO:0000259" key="2">
    <source>
        <dbReference type="Pfam" id="PF16242"/>
    </source>
</evidence>
<evidence type="ECO:0000313" key="4">
    <source>
        <dbReference type="Proteomes" id="UP000245379"/>
    </source>
</evidence>
<evidence type="ECO:0000313" key="3">
    <source>
        <dbReference type="EMBL" id="PWS29405.1"/>
    </source>
</evidence>
<keyword evidence="4" id="KW-1185">Reference proteome</keyword>
<dbReference type="InterPro" id="IPR038725">
    <property type="entry name" value="YdaG_split_barrel_FMN-bd"/>
</dbReference>
<dbReference type="AlphaFoldDB" id="A0A317ESM8"/>
<dbReference type="OrthoDB" id="1432662at2"/>
<evidence type="ECO:0000256" key="1">
    <source>
        <dbReference type="SAM" id="MobiDB-lite"/>
    </source>
</evidence>
<dbReference type="PANTHER" id="PTHR34818">
    <property type="entry name" value="PROTEIN BLI-3"/>
    <property type="match status" value="1"/>
</dbReference>
<accession>A0A317ESM8</accession>
<gene>
    <name evidence="3" type="ORF">DHW03_06195</name>
</gene>
<organism evidence="3 4">
    <name type="scientific">Pedobacter yonginense</name>
    <dbReference type="NCBI Taxonomy" id="651869"/>
    <lineage>
        <taxon>Bacteria</taxon>
        <taxon>Pseudomonadati</taxon>
        <taxon>Bacteroidota</taxon>
        <taxon>Sphingobacteriia</taxon>
        <taxon>Sphingobacteriales</taxon>
        <taxon>Sphingobacteriaceae</taxon>
        <taxon>Pedobacter</taxon>
    </lineage>
</organism>
<dbReference type="EMBL" id="QGNZ01000001">
    <property type="protein sequence ID" value="PWS29405.1"/>
    <property type="molecule type" value="Genomic_DNA"/>
</dbReference>
<proteinExistence type="predicted"/>
<dbReference type="Pfam" id="PF16242">
    <property type="entry name" value="Pyrid_ox_like"/>
    <property type="match status" value="1"/>
</dbReference>
<feature type="compositionally biased region" description="Polar residues" evidence="1">
    <location>
        <begin position="1"/>
        <end position="19"/>
    </location>
</feature>
<dbReference type="InterPro" id="IPR012349">
    <property type="entry name" value="Split_barrel_FMN-bd"/>
</dbReference>